<protein>
    <submittedName>
        <fullName evidence="2">Methionine synthase</fullName>
    </submittedName>
</protein>
<dbReference type="RefSeq" id="WP_068428404.1">
    <property type="nucleotide sequence ID" value="NZ_LVHI01000023.1"/>
</dbReference>
<dbReference type="InterPro" id="IPR038071">
    <property type="entry name" value="UROD/MetE-like_sf"/>
</dbReference>
<dbReference type="GO" id="GO:0008270">
    <property type="term" value="F:zinc ion binding"/>
    <property type="evidence" value="ECO:0007669"/>
    <property type="project" value="InterPro"/>
</dbReference>
<comment type="caution">
    <text evidence="2">The sequence shown here is derived from an EMBL/GenBank/DDBJ whole genome shotgun (WGS) entry which is preliminary data.</text>
</comment>
<accession>A0A177YBT5</accession>
<feature type="domain" description="Cobalamin-independent methionine synthase MetE C-terminal/archaeal" evidence="1">
    <location>
        <begin position="11"/>
        <end position="330"/>
    </location>
</feature>
<dbReference type="GO" id="GO:0003871">
    <property type="term" value="F:5-methyltetrahydropteroyltriglutamate-homocysteine S-methyltransferase activity"/>
    <property type="evidence" value="ECO:0007669"/>
    <property type="project" value="InterPro"/>
</dbReference>
<evidence type="ECO:0000259" key="1">
    <source>
        <dbReference type="Pfam" id="PF01717"/>
    </source>
</evidence>
<dbReference type="Proteomes" id="UP000077519">
    <property type="component" value="Unassembled WGS sequence"/>
</dbReference>
<dbReference type="InterPro" id="IPR002629">
    <property type="entry name" value="Met_Synth_C/arc"/>
</dbReference>
<evidence type="ECO:0000313" key="3">
    <source>
        <dbReference type="Proteomes" id="UP000077519"/>
    </source>
</evidence>
<name>A0A177YBT5_9NOCA</name>
<dbReference type="SUPFAM" id="SSF51726">
    <property type="entry name" value="UROD/MetE-like"/>
    <property type="match status" value="1"/>
</dbReference>
<dbReference type="CDD" id="cd03310">
    <property type="entry name" value="CIMS_like"/>
    <property type="match status" value="1"/>
</dbReference>
<keyword evidence="3" id="KW-1185">Reference proteome</keyword>
<proteinExistence type="predicted"/>
<dbReference type="Gene3D" id="3.20.20.210">
    <property type="match status" value="1"/>
</dbReference>
<gene>
    <name evidence="2" type="ORF">A3K89_07695</name>
</gene>
<evidence type="ECO:0000313" key="2">
    <source>
        <dbReference type="EMBL" id="OAK52669.1"/>
    </source>
</evidence>
<dbReference type="EMBL" id="LVHI01000023">
    <property type="protein sequence ID" value="OAK52669.1"/>
    <property type="molecule type" value="Genomic_DNA"/>
</dbReference>
<dbReference type="GO" id="GO:0009086">
    <property type="term" value="P:methionine biosynthetic process"/>
    <property type="evidence" value="ECO:0007669"/>
    <property type="project" value="InterPro"/>
</dbReference>
<reference evidence="2 3" key="1">
    <citation type="submission" date="2016-03" db="EMBL/GenBank/DDBJ databases">
        <title>Genome sequence of Rhodococcus kyotonensis KB10.</title>
        <authorList>
            <person name="Jeong H."/>
            <person name="Hong C.E."/>
            <person name="Jo S.H."/>
            <person name="Park J.M."/>
        </authorList>
    </citation>
    <scope>NUCLEOTIDE SEQUENCE [LARGE SCALE GENOMIC DNA]</scope>
    <source>
        <strain evidence="2 3">KB10</strain>
    </source>
</reference>
<dbReference type="AlphaFoldDB" id="A0A177YBT5"/>
<sequence>MSSSVFAGLATGIGSWPGTDVREAAGIVLGELPALPHVVELPARGLGADLIGRTGALMVDVELDVRTSGYRIAQRATRAGRHAEDLLSRDLDILEELWETGGFAASLPVLKAQVAGPFTMAAEVELRNAHRVLTDRGAVRHVAESLAEGIREHVAELRRRLGVDVVVQLDEPSLPAVLRGSLPGVSRLDPVPAFPEPDALELLDSVLGSLGVPAMVHCCAAGAPIDLIRRSAADAVALDASLLRSSDLDAVGELLQAGKTLVLGVVPGTTPERTPTWREAAAPAVTLVDRLGFPRSTLASQVSVTPACGLASATPEWARTALTLVENVADAFGDAPDSL</sequence>
<dbReference type="Pfam" id="PF01717">
    <property type="entry name" value="Meth_synt_2"/>
    <property type="match status" value="1"/>
</dbReference>
<organism evidence="2 3">
    <name type="scientific">Rhodococcoides kyotonense</name>
    <dbReference type="NCBI Taxonomy" id="398843"/>
    <lineage>
        <taxon>Bacteria</taxon>
        <taxon>Bacillati</taxon>
        <taxon>Actinomycetota</taxon>
        <taxon>Actinomycetes</taxon>
        <taxon>Mycobacteriales</taxon>
        <taxon>Nocardiaceae</taxon>
        <taxon>Rhodococcoides</taxon>
    </lineage>
</organism>